<organism evidence="2 3">
    <name type="scientific">Candidatus Phosphoribacter hodrii</name>
    <dbReference type="NCBI Taxonomy" id="2953743"/>
    <lineage>
        <taxon>Bacteria</taxon>
        <taxon>Bacillati</taxon>
        <taxon>Actinomycetota</taxon>
        <taxon>Actinomycetes</taxon>
        <taxon>Micrococcales</taxon>
        <taxon>Dermatophilaceae</taxon>
        <taxon>Candidatus Phosphoribacter</taxon>
    </lineage>
</organism>
<dbReference type="AlphaFoldDB" id="A0A935CCS7"/>
<feature type="chain" id="PRO_5037886992" evidence="1">
    <location>
        <begin position="29"/>
        <end position="185"/>
    </location>
</feature>
<name>A0A935CCS7_9MICO</name>
<evidence type="ECO:0000256" key="1">
    <source>
        <dbReference type="SAM" id="SignalP"/>
    </source>
</evidence>
<dbReference type="Proteomes" id="UP000718281">
    <property type="component" value="Unassembled WGS sequence"/>
</dbReference>
<keyword evidence="1" id="KW-0732">Signal</keyword>
<evidence type="ECO:0000313" key="3">
    <source>
        <dbReference type="Proteomes" id="UP000718281"/>
    </source>
</evidence>
<sequence length="185" mass="18889">MSRIPVSRRPGARLLVALATLMVVNGCASSTPGLVANSASYLAQGSGDGRITFGIQICAPPGVNVWVTDIQPLAWVGSGFDVLGFRLASYDAPGGITVATSGFPPAIPTRPGEQVYAVGDHVAVQPCESAQRLSEVQVGLARRGPSGGGLSSVRITYGGTVSGEIVTDVGMLFCGPSTTDCPVDR</sequence>
<evidence type="ECO:0000313" key="2">
    <source>
        <dbReference type="EMBL" id="MBK6299810.1"/>
    </source>
</evidence>
<reference evidence="2 3" key="1">
    <citation type="submission" date="2020-10" db="EMBL/GenBank/DDBJ databases">
        <title>Connecting structure to function with the recovery of over 1000 high-quality activated sludge metagenome-assembled genomes encoding full-length rRNA genes using long-read sequencing.</title>
        <authorList>
            <person name="Singleton C.M."/>
            <person name="Petriglieri F."/>
            <person name="Kristensen J.M."/>
            <person name="Kirkegaard R.H."/>
            <person name="Michaelsen T.Y."/>
            <person name="Andersen M.H."/>
            <person name="Karst S.M."/>
            <person name="Dueholm M.S."/>
            <person name="Nielsen P.H."/>
            <person name="Albertsen M."/>
        </authorList>
    </citation>
    <scope>NUCLEOTIDE SEQUENCE [LARGE SCALE GENOMIC DNA]</scope>
    <source>
        <strain evidence="2">AalE_18-Q3-R2-46_BAT3C.188</strain>
    </source>
</reference>
<comment type="caution">
    <text evidence="2">The sequence shown here is derived from an EMBL/GenBank/DDBJ whole genome shotgun (WGS) entry which is preliminary data.</text>
</comment>
<gene>
    <name evidence="2" type="ORF">IPF40_01720</name>
</gene>
<protein>
    <submittedName>
        <fullName evidence="2">Uncharacterized protein</fullName>
    </submittedName>
</protein>
<feature type="signal peptide" evidence="1">
    <location>
        <begin position="1"/>
        <end position="28"/>
    </location>
</feature>
<proteinExistence type="predicted"/>
<dbReference type="EMBL" id="JADIXZ010000001">
    <property type="protein sequence ID" value="MBK6299810.1"/>
    <property type="molecule type" value="Genomic_DNA"/>
</dbReference>
<accession>A0A935CCS7</accession>